<reference evidence="1 2" key="1">
    <citation type="journal article" date="2018" name="BMC Genomics">
        <title>The genome of Naegleria lovaniensis, the basis for a comparative approach to unravel pathogenicity factors of the human pathogenic amoeba N. fowleri.</title>
        <authorList>
            <person name="Liechti N."/>
            <person name="Schurch N."/>
            <person name="Bruggmann R."/>
            <person name="Wittwer M."/>
        </authorList>
    </citation>
    <scope>NUCLEOTIDE SEQUENCE [LARGE SCALE GENOMIC DNA]</scope>
    <source>
        <strain evidence="1 2">ATCC 30569</strain>
    </source>
</reference>
<accession>A0AA88H4B9</accession>
<proteinExistence type="predicted"/>
<dbReference type="Gene3D" id="3.40.50.720">
    <property type="entry name" value="NAD(P)-binding Rossmann-like Domain"/>
    <property type="match status" value="1"/>
</dbReference>
<sequence length="363" mass="41555">MVEIKQQQQQLPTAPLKVMICSGENDELGHQLAEDLVKQGAKVTLLVHPNHTSSTYVKHLTQTIGCDFVIGGAMEDEPLQLVKKLHGQHVIVSASLRNSLLHPMIQYKTDVNLLKTCHLYALQPNSDFRCFIPCQWTFDFSKFTTPPVTKQEEIEWNWMECKKAFLQLLRADNGGVPFMSFFTGFPMDFLVEFLIDSVNQQVKCYGDLKDYQIVCTSINDICQLASEKILRINPISTFTTQEFTFYGECISLQQVAQKLNYKLTQLGSIDECARKITQLRDKILQCDHHGCEKEKFELACLLIMQFISSGNFKEYTFSPQQQPLESNVGAGFEKKFEFDRLENFVKQKGSSSFEEKTMTTPHQ</sequence>
<dbReference type="InterPro" id="IPR036291">
    <property type="entry name" value="NAD(P)-bd_dom_sf"/>
</dbReference>
<dbReference type="RefSeq" id="XP_044556137.1">
    <property type="nucleotide sequence ID" value="XM_044693599.1"/>
</dbReference>
<protein>
    <submittedName>
        <fullName evidence="1">Uncharacterized protein</fullName>
    </submittedName>
</protein>
<dbReference type="AlphaFoldDB" id="A0AA88H4B9"/>
<keyword evidence="2" id="KW-1185">Reference proteome</keyword>
<gene>
    <name evidence="1" type="ORF">C9374_004007</name>
</gene>
<dbReference type="SUPFAM" id="SSF51735">
    <property type="entry name" value="NAD(P)-binding Rossmann-fold domains"/>
    <property type="match status" value="1"/>
</dbReference>
<organism evidence="1 2">
    <name type="scientific">Naegleria lovaniensis</name>
    <name type="common">Amoeba</name>
    <dbReference type="NCBI Taxonomy" id="51637"/>
    <lineage>
        <taxon>Eukaryota</taxon>
        <taxon>Discoba</taxon>
        <taxon>Heterolobosea</taxon>
        <taxon>Tetramitia</taxon>
        <taxon>Eutetramitia</taxon>
        <taxon>Vahlkampfiidae</taxon>
        <taxon>Naegleria</taxon>
    </lineage>
</organism>
<dbReference type="Proteomes" id="UP000816034">
    <property type="component" value="Unassembled WGS sequence"/>
</dbReference>
<comment type="caution">
    <text evidence="1">The sequence shown here is derived from an EMBL/GenBank/DDBJ whole genome shotgun (WGS) entry which is preliminary data.</text>
</comment>
<dbReference type="GeneID" id="68096462"/>
<name>A0AA88H4B9_NAELO</name>
<evidence type="ECO:0000313" key="2">
    <source>
        <dbReference type="Proteomes" id="UP000816034"/>
    </source>
</evidence>
<evidence type="ECO:0000313" key="1">
    <source>
        <dbReference type="EMBL" id="KAG2394243.1"/>
    </source>
</evidence>
<dbReference type="EMBL" id="PYSW02000001">
    <property type="protein sequence ID" value="KAG2394243.1"/>
    <property type="molecule type" value="Genomic_DNA"/>
</dbReference>